<evidence type="ECO:0000313" key="2">
    <source>
        <dbReference type="EMBL" id="MDG9698899.1"/>
    </source>
</evidence>
<sequence>MRRRSFCRLLAVAPIACLPALAAARQAQGELIDIVLEISDGGRLLFAPQLQARSGRKLSFKKGADDRVERLDLVAECDAARPGRVRLQGELSFREIDSLDWRARGRFEMDLQMNQPATTAVRDAQAGRALQIKATVRPGKPPA</sequence>
<accession>A0AAW6RK33</accession>
<dbReference type="AlphaFoldDB" id="A0AAW6RK33"/>
<dbReference type="EMBL" id="JARVII010000005">
    <property type="protein sequence ID" value="MDG9698899.1"/>
    <property type="molecule type" value="Genomic_DNA"/>
</dbReference>
<dbReference type="Proteomes" id="UP001237156">
    <property type="component" value="Unassembled WGS sequence"/>
</dbReference>
<evidence type="ECO:0000256" key="1">
    <source>
        <dbReference type="SAM" id="SignalP"/>
    </source>
</evidence>
<gene>
    <name evidence="2" type="ORF">QB898_04045</name>
</gene>
<reference evidence="2 3" key="1">
    <citation type="submission" date="2023-04" db="EMBL/GenBank/DDBJ databases">
        <title>Ottowia paracancer sp. nov., isolated from human stomach.</title>
        <authorList>
            <person name="Song Y."/>
        </authorList>
    </citation>
    <scope>NUCLEOTIDE SEQUENCE [LARGE SCALE GENOMIC DNA]</scope>
    <source>
        <strain evidence="2 3">10c7w1</strain>
    </source>
</reference>
<name>A0AAW6RK33_9BURK</name>
<organism evidence="2 3">
    <name type="scientific">Ottowia cancrivicina</name>
    <dbReference type="NCBI Taxonomy" id="3040346"/>
    <lineage>
        <taxon>Bacteria</taxon>
        <taxon>Pseudomonadati</taxon>
        <taxon>Pseudomonadota</taxon>
        <taxon>Betaproteobacteria</taxon>
        <taxon>Burkholderiales</taxon>
        <taxon>Comamonadaceae</taxon>
        <taxon>Ottowia</taxon>
    </lineage>
</organism>
<feature type="signal peptide" evidence="1">
    <location>
        <begin position="1"/>
        <end position="22"/>
    </location>
</feature>
<protein>
    <submittedName>
        <fullName evidence="2">Uncharacterized protein</fullName>
    </submittedName>
</protein>
<keyword evidence="1" id="KW-0732">Signal</keyword>
<feature type="chain" id="PRO_5043453949" evidence="1">
    <location>
        <begin position="23"/>
        <end position="143"/>
    </location>
</feature>
<comment type="caution">
    <text evidence="2">The sequence shown here is derived from an EMBL/GenBank/DDBJ whole genome shotgun (WGS) entry which is preliminary data.</text>
</comment>
<keyword evidence="3" id="KW-1185">Reference proteome</keyword>
<dbReference type="RefSeq" id="WP_279523893.1">
    <property type="nucleotide sequence ID" value="NZ_JARVII010000005.1"/>
</dbReference>
<evidence type="ECO:0000313" key="3">
    <source>
        <dbReference type="Proteomes" id="UP001237156"/>
    </source>
</evidence>
<proteinExistence type="predicted"/>